<organism evidence="1 2">
    <name type="scientific">Ilyodon furcidens</name>
    <name type="common">goldbreast splitfin</name>
    <dbReference type="NCBI Taxonomy" id="33524"/>
    <lineage>
        <taxon>Eukaryota</taxon>
        <taxon>Metazoa</taxon>
        <taxon>Chordata</taxon>
        <taxon>Craniata</taxon>
        <taxon>Vertebrata</taxon>
        <taxon>Euteleostomi</taxon>
        <taxon>Actinopterygii</taxon>
        <taxon>Neopterygii</taxon>
        <taxon>Teleostei</taxon>
        <taxon>Neoteleostei</taxon>
        <taxon>Acanthomorphata</taxon>
        <taxon>Ovalentaria</taxon>
        <taxon>Atherinomorphae</taxon>
        <taxon>Cyprinodontiformes</taxon>
        <taxon>Goodeidae</taxon>
        <taxon>Ilyodon</taxon>
    </lineage>
</organism>
<accession>A0ABV0TPP5</accession>
<comment type="caution">
    <text evidence="1">The sequence shown here is derived from an EMBL/GenBank/DDBJ whole genome shotgun (WGS) entry which is preliminary data.</text>
</comment>
<name>A0ABV0TPP5_9TELE</name>
<proteinExistence type="predicted"/>
<dbReference type="Proteomes" id="UP001482620">
    <property type="component" value="Unassembled WGS sequence"/>
</dbReference>
<reference evidence="1 2" key="1">
    <citation type="submission" date="2021-06" db="EMBL/GenBank/DDBJ databases">
        <authorList>
            <person name="Palmer J.M."/>
        </authorList>
    </citation>
    <scope>NUCLEOTIDE SEQUENCE [LARGE SCALE GENOMIC DNA]</scope>
    <source>
        <strain evidence="2">if_2019</strain>
        <tissue evidence="1">Muscle</tissue>
    </source>
</reference>
<protein>
    <submittedName>
        <fullName evidence="1">Uncharacterized protein</fullName>
    </submittedName>
</protein>
<evidence type="ECO:0000313" key="2">
    <source>
        <dbReference type="Proteomes" id="UP001482620"/>
    </source>
</evidence>
<evidence type="ECO:0000313" key="1">
    <source>
        <dbReference type="EMBL" id="MEQ2233878.1"/>
    </source>
</evidence>
<gene>
    <name evidence="1" type="ORF">ILYODFUR_026284</name>
</gene>
<dbReference type="EMBL" id="JAHRIQ010038063">
    <property type="protein sequence ID" value="MEQ2233878.1"/>
    <property type="molecule type" value="Genomic_DNA"/>
</dbReference>
<keyword evidence="2" id="KW-1185">Reference proteome</keyword>
<sequence length="103" mass="11016">MEVGQTAHSPGGIFGNVSGLLLDSCNINQVQIWQTASHNSLCCPHHLCQVLSVLCCAAPVPLFHAETQGAFHRGPRKVLGAEEVELLFTILLVSDGPDTHGHH</sequence>